<organism evidence="2 3">
    <name type="scientific">Leptospira kobayashii</name>
    <dbReference type="NCBI Taxonomy" id="1917830"/>
    <lineage>
        <taxon>Bacteria</taxon>
        <taxon>Pseudomonadati</taxon>
        <taxon>Spirochaetota</taxon>
        <taxon>Spirochaetia</taxon>
        <taxon>Leptospirales</taxon>
        <taxon>Leptospiraceae</taxon>
        <taxon>Leptospira</taxon>
    </lineage>
</organism>
<reference evidence="2 3" key="1">
    <citation type="submission" date="2021-08" db="EMBL/GenBank/DDBJ databases">
        <title>Complete genome sequence of Leptospira kobayashii strain E30.</title>
        <authorList>
            <person name="Nakao R."/>
            <person name="Nakamura S."/>
            <person name="Masuzawa T."/>
            <person name="Koizumi N."/>
        </authorList>
    </citation>
    <scope>NUCLEOTIDE SEQUENCE [LARGE SCALE GENOMIC DNA]</scope>
    <source>
        <strain evidence="2 3">E30</strain>
    </source>
</reference>
<evidence type="ECO:0008006" key="4">
    <source>
        <dbReference type="Google" id="ProtNLM"/>
    </source>
</evidence>
<dbReference type="EMBL" id="AP025028">
    <property type="protein sequence ID" value="BDA79885.1"/>
    <property type="molecule type" value="Genomic_DNA"/>
</dbReference>
<proteinExistence type="predicted"/>
<feature type="signal peptide" evidence="1">
    <location>
        <begin position="1"/>
        <end position="24"/>
    </location>
</feature>
<dbReference type="RefSeq" id="WP_109020521.1">
    <property type="nucleotide sequence ID" value="NZ_AP025028.1"/>
</dbReference>
<evidence type="ECO:0000313" key="2">
    <source>
        <dbReference type="EMBL" id="BDA79885.1"/>
    </source>
</evidence>
<protein>
    <recommendedName>
        <fullName evidence="4">Lipoprotein</fullName>
    </recommendedName>
</protein>
<gene>
    <name evidence="2" type="ORF">LPTSP3_g28150</name>
</gene>
<feature type="chain" id="PRO_5046765274" description="Lipoprotein" evidence="1">
    <location>
        <begin position="25"/>
        <end position="107"/>
    </location>
</feature>
<keyword evidence="3" id="KW-1185">Reference proteome</keyword>
<keyword evidence="1" id="KW-0732">Signal</keyword>
<evidence type="ECO:0000256" key="1">
    <source>
        <dbReference type="SAM" id="SignalP"/>
    </source>
</evidence>
<evidence type="ECO:0000313" key="3">
    <source>
        <dbReference type="Proteomes" id="UP000245263"/>
    </source>
</evidence>
<dbReference type="PROSITE" id="PS51257">
    <property type="entry name" value="PROKAR_LIPOPROTEIN"/>
    <property type="match status" value="1"/>
</dbReference>
<sequence>MIQSKTTFCKTLTTIMLFSLVGCAQLQTVSMTPQPFPKDREVPIQADVSKLVFLAFNFNNDFLEEIPTKLTAQCPNGKITGLFTKYEIIQYFIAYRMNVIAKGYCVK</sequence>
<accession>A0ABM7ULP6</accession>
<name>A0ABM7ULP6_9LEPT</name>
<dbReference type="Proteomes" id="UP000245263">
    <property type="component" value="Chromosome 1"/>
</dbReference>